<dbReference type="KEGG" id="taqu:KDW03_03275"/>
<keyword evidence="10" id="KW-1185">Reference proteome</keyword>
<accession>A0AAX3BFB1</accession>
<keyword evidence="4 7" id="KW-0812">Transmembrane</keyword>
<sequence length="325" mass="37160">MPPRICFILPCYEEEKALSHTLPRIKEKYTSLVEKKLISPESRILFVDDGSQDNTWKILSAASEKDPIILALKLSRNYGHQNALLAGITEAYHLDFDATITMDADLQDDMDALDEFIKKYLEGYQVVYGVRSDRSTDSFFKRETALAFYNMMRFFQVPLVYNHADYRLLGRPAVEALLAFPERNLFLRGIIPLLGFPSTEVFYKRQERIAGHTKYPLKKMIAFALNGITSFSIQPIRLITFGGFVVSLMSIGILFYALFQKMAGKTVSGWTSVIFSLWFLGGLVLLSLGVIGEYIGRIYLEVKSRPRFFIEQKKGKNFHEKTSSH</sequence>
<evidence type="ECO:0000256" key="2">
    <source>
        <dbReference type="ARBA" id="ARBA00022676"/>
    </source>
</evidence>
<evidence type="ECO:0000256" key="4">
    <source>
        <dbReference type="ARBA" id="ARBA00022692"/>
    </source>
</evidence>
<keyword evidence="5 7" id="KW-1133">Transmembrane helix</keyword>
<feature type="transmembrane region" description="Helical" evidence="7">
    <location>
        <begin position="238"/>
        <end position="258"/>
    </location>
</feature>
<gene>
    <name evidence="9" type="ORF">KDW03_03275</name>
</gene>
<dbReference type="InterPro" id="IPR050256">
    <property type="entry name" value="Glycosyltransferase_2"/>
</dbReference>
<dbReference type="EMBL" id="CP073355">
    <property type="protein sequence ID" value="URA10840.1"/>
    <property type="molecule type" value="Genomic_DNA"/>
</dbReference>
<dbReference type="Pfam" id="PF00535">
    <property type="entry name" value="Glycos_transf_2"/>
    <property type="match status" value="1"/>
</dbReference>
<evidence type="ECO:0000256" key="5">
    <source>
        <dbReference type="ARBA" id="ARBA00022989"/>
    </source>
</evidence>
<proteinExistence type="predicted"/>
<reference evidence="9" key="2">
    <citation type="submission" date="2022-06" db="EMBL/GenBank/DDBJ databases">
        <title>Thermospira aquatica gen. nov., sp. nov.</title>
        <authorList>
            <person name="Ben Ali Gam Z."/>
            <person name="Labat M."/>
        </authorList>
    </citation>
    <scope>NUCLEOTIDE SEQUENCE</scope>
    <source>
        <strain evidence="9">F1F22</strain>
    </source>
</reference>
<reference evidence="9" key="1">
    <citation type="submission" date="2021-04" db="EMBL/GenBank/DDBJ databases">
        <authorList>
            <person name="Postec A."/>
        </authorList>
    </citation>
    <scope>NUCLEOTIDE SEQUENCE</scope>
    <source>
        <strain evidence="9">F1F22</strain>
    </source>
</reference>
<dbReference type="Proteomes" id="UP001056539">
    <property type="component" value="Chromosome"/>
</dbReference>
<dbReference type="PANTHER" id="PTHR48090">
    <property type="entry name" value="UNDECAPRENYL-PHOSPHATE 4-DEOXY-4-FORMAMIDO-L-ARABINOSE TRANSFERASE-RELATED"/>
    <property type="match status" value="1"/>
</dbReference>
<keyword evidence="2" id="KW-0328">Glycosyltransferase</keyword>
<dbReference type="GO" id="GO:0016757">
    <property type="term" value="F:glycosyltransferase activity"/>
    <property type="evidence" value="ECO:0007669"/>
    <property type="project" value="UniProtKB-KW"/>
</dbReference>
<evidence type="ECO:0000256" key="6">
    <source>
        <dbReference type="ARBA" id="ARBA00023136"/>
    </source>
</evidence>
<dbReference type="RefSeq" id="WP_271435967.1">
    <property type="nucleotide sequence ID" value="NZ_CP073355.1"/>
</dbReference>
<protein>
    <submittedName>
        <fullName evidence="9">Glycosyltransferase family 2 protein</fullName>
    </submittedName>
</protein>
<evidence type="ECO:0000256" key="1">
    <source>
        <dbReference type="ARBA" id="ARBA00004141"/>
    </source>
</evidence>
<organism evidence="9 10">
    <name type="scientific">Thermospira aquatica</name>
    <dbReference type="NCBI Taxonomy" id="2828656"/>
    <lineage>
        <taxon>Bacteria</taxon>
        <taxon>Pseudomonadati</taxon>
        <taxon>Spirochaetota</taxon>
        <taxon>Spirochaetia</taxon>
        <taxon>Brevinematales</taxon>
        <taxon>Thermospiraceae</taxon>
        <taxon>Thermospira</taxon>
    </lineage>
</organism>
<evidence type="ECO:0000259" key="8">
    <source>
        <dbReference type="Pfam" id="PF00535"/>
    </source>
</evidence>
<evidence type="ECO:0000313" key="9">
    <source>
        <dbReference type="EMBL" id="URA10840.1"/>
    </source>
</evidence>
<dbReference type="SUPFAM" id="SSF53448">
    <property type="entry name" value="Nucleotide-diphospho-sugar transferases"/>
    <property type="match status" value="1"/>
</dbReference>
<dbReference type="AlphaFoldDB" id="A0AAX3BFB1"/>
<name>A0AAX3BFB1_9SPIR</name>
<evidence type="ECO:0000313" key="10">
    <source>
        <dbReference type="Proteomes" id="UP001056539"/>
    </source>
</evidence>
<dbReference type="GO" id="GO:0005886">
    <property type="term" value="C:plasma membrane"/>
    <property type="evidence" value="ECO:0007669"/>
    <property type="project" value="TreeGrafter"/>
</dbReference>
<feature type="transmembrane region" description="Helical" evidence="7">
    <location>
        <begin position="270"/>
        <end position="295"/>
    </location>
</feature>
<comment type="subcellular location">
    <subcellularLocation>
        <location evidence="1">Membrane</location>
        <topology evidence="1">Multi-pass membrane protein</topology>
    </subcellularLocation>
</comment>
<dbReference type="CDD" id="cd04187">
    <property type="entry name" value="DPM1_like_bac"/>
    <property type="match status" value="1"/>
</dbReference>
<feature type="domain" description="Glycosyltransferase 2-like" evidence="8">
    <location>
        <begin position="7"/>
        <end position="175"/>
    </location>
</feature>
<keyword evidence="3" id="KW-0808">Transferase</keyword>
<dbReference type="InterPro" id="IPR001173">
    <property type="entry name" value="Glyco_trans_2-like"/>
</dbReference>
<evidence type="ECO:0000256" key="3">
    <source>
        <dbReference type="ARBA" id="ARBA00022679"/>
    </source>
</evidence>
<evidence type="ECO:0000256" key="7">
    <source>
        <dbReference type="SAM" id="Phobius"/>
    </source>
</evidence>
<keyword evidence="6 7" id="KW-0472">Membrane</keyword>
<dbReference type="InterPro" id="IPR029044">
    <property type="entry name" value="Nucleotide-diphossugar_trans"/>
</dbReference>
<dbReference type="Gene3D" id="3.90.550.10">
    <property type="entry name" value="Spore Coat Polysaccharide Biosynthesis Protein SpsA, Chain A"/>
    <property type="match status" value="1"/>
</dbReference>
<dbReference type="PANTHER" id="PTHR48090:SF1">
    <property type="entry name" value="PROPHAGE BACTOPRENOL GLUCOSYL TRANSFERASE HOMOLOG"/>
    <property type="match status" value="1"/>
</dbReference>